<dbReference type="GO" id="GO:0000977">
    <property type="term" value="F:RNA polymerase II transcription regulatory region sequence-specific DNA binding"/>
    <property type="evidence" value="ECO:0007669"/>
    <property type="project" value="TreeGrafter"/>
</dbReference>
<evidence type="ECO:0000259" key="2">
    <source>
        <dbReference type="Pfam" id="PF01857"/>
    </source>
</evidence>
<reference evidence="4" key="1">
    <citation type="submission" date="2022-11" db="UniProtKB">
        <authorList>
            <consortium name="WormBaseParasite"/>
        </authorList>
    </citation>
    <scope>IDENTIFICATION</scope>
</reference>
<dbReference type="InterPro" id="IPR002719">
    <property type="entry name" value="RB_B"/>
</dbReference>
<evidence type="ECO:0000256" key="1">
    <source>
        <dbReference type="SAM" id="MobiDB-lite"/>
    </source>
</evidence>
<dbReference type="GO" id="GO:0005634">
    <property type="term" value="C:nucleus"/>
    <property type="evidence" value="ECO:0007669"/>
    <property type="project" value="InterPro"/>
</dbReference>
<feature type="region of interest" description="Disordered" evidence="1">
    <location>
        <begin position="80"/>
        <end position="129"/>
    </location>
</feature>
<dbReference type="GO" id="GO:0000785">
    <property type="term" value="C:chromatin"/>
    <property type="evidence" value="ECO:0007669"/>
    <property type="project" value="TreeGrafter"/>
</dbReference>
<feature type="compositionally biased region" description="Polar residues" evidence="1">
    <location>
        <begin position="101"/>
        <end position="114"/>
    </location>
</feature>
<dbReference type="Proteomes" id="UP000887577">
    <property type="component" value="Unplaced"/>
</dbReference>
<evidence type="ECO:0000313" key="3">
    <source>
        <dbReference type="Proteomes" id="UP000887577"/>
    </source>
</evidence>
<dbReference type="InterPro" id="IPR036915">
    <property type="entry name" value="Cyclin-like_sf"/>
</dbReference>
<name>A0A914Y4D6_9BILA</name>
<feature type="domain" description="Retinoblastoma-associated protein B-box" evidence="2">
    <location>
        <begin position="2"/>
        <end position="149"/>
    </location>
</feature>
<accession>A0A914Y4D6</accession>
<dbReference type="Gene3D" id="1.10.472.10">
    <property type="entry name" value="Cyclin-like"/>
    <property type="match status" value="1"/>
</dbReference>
<keyword evidence="3" id="KW-1185">Reference proteome</keyword>
<dbReference type="WBParaSite" id="PSU_v2.g13636.t1">
    <property type="protein sequence ID" value="PSU_v2.g13636.t1"/>
    <property type="gene ID" value="PSU_v2.g13636"/>
</dbReference>
<dbReference type="SUPFAM" id="SSF47954">
    <property type="entry name" value="Cyclin-like"/>
    <property type="match status" value="1"/>
</dbReference>
<dbReference type="GO" id="GO:2000134">
    <property type="term" value="P:negative regulation of G1/S transition of mitotic cell cycle"/>
    <property type="evidence" value="ECO:0007669"/>
    <property type="project" value="TreeGrafter"/>
</dbReference>
<proteinExistence type="predicted"/>
<dbReference type="Pfam" id="PF01857">
    <property type="entry name" value="RB_B"/>
    <property type="match status" value="1"/>
</dbReference>
<dbReference type="GO" id="GO:0006357">
    <property type="term" value="P:regulation of transcription by RNA polymerase II"/>
    <property type="evidence" value="ECO:0007669"/>
    <property type="project" value="InterPro"/>
</dbReference>
<evidence type="ECO:0000313" key="4">
    <source>
        <dbReference type="WBParaSite" id="PSU_v2.g13636.t1"/>
    </source>
</evidence>
<dbReference type="PANTHER" id="PTHR13742">
    <property type="entry name" value="RETINOBLASTOMA-ASSOCIATED PROTEIN RB -RELATED"/>
    <property type="match status" value="1"/>
</dbReference>
<organism evidence="3 4">
    <name type="scientific">Panagrolaimus superbus</name>
    <dbReference type="NCBI Taxonomy" id="310955"/>
    <lineage>
        <taxon>Eukaryota</taxon>
        <taxon>Metazoa</taxon>
        <taxon>Ecdysozoa</taxon>
        <taxon>Nematoda</taxon>
        <taxon>Chromadorea</taxon>
        <taxon>Rhabditida</taxon>
        <taxon>Tylenchina</taxon>
        <taxon>Panagrolaimomorpha</taxon>
        <taxon>Panagrolaimoidea</taxon>
        <taxon>Panagrolaimidae</taxon>
        <taxon>Panagrolaimus</taxon>
    </lineage>
</organism>
<dbReference type="AlphaFoldDB" id="A0A914Y4D6"/>
<dbReference type="GO" id="GO:0005667">
    <property type="term" value="C:transcription regulator complex"/>
    <property type="evidence" value="ECO:0007669"/>
    <property type="project" value="TreeGrafter"/>
</dbReference>
<protein>
    <submittedName>
        <fullName evidence="4">Retinoblastoma-associated protein B-box domain-containing protein</fullName>
    </submittedName>
</protein>
<dbReference type="InterPro" id="IPR028309">
    <property type="entry name" value="RB_fam"/>
</dbReference>
<dbReference type="PANTHER" id="PTHR13742:SF17">
    <property type="entry name" value="RE32990P-RELATED"/>
    <property type="match status" value="1"/>
</dbReference>
<dbReference type="GO" id="GO:0030154">
    <property type="term" value="P:cell differentiation"/>
    <property type="evidence" value="ECO:0007669"/>
    <property type="project" value="TreeGrafter"/>
</dbReference>
<sequence>MEEKARRKAWTLFEHIIRDESDLMRGRHIDQNIMCCLYIISKVSSINLPMHEILYHYRHQPQAVSRIYRNVLIAYSNSPTPATGDDGASRDSVSSVSQQSATNTTTAVLRSGSTMPAPGMTSAPPTPEPATAEYHDLITYYNRIFVKKVENFVKRLAFPEETNSRIPLLSVPTIRCNTLSPRRTITPTMIVTPLGSTQPPSSPSRPMRFQVNRSPAKDLHHINAVIRQSAQPYRIAPF</sequence>